<evidence type="ECO:0000313" key="7">
    <source>
        <dbReference type="Proteomes" id="UP000285883"/>
    </source>
</evidence>
<evidence type="ECO:0000313" key="6">
    <source>
        <dbReference type="Proteomes" id="UP000285624"/>
    </source>
</evidence>
<dbReference type="Proteomes" id="UP000285883">
    <property type="component" value="Unassembled WGS sequence"/>
</dbReference>
<reference evidence="2" key="1">
    <citation type="journal article" date="2015" name="Genom Data">
        <title>Genome sequences of six Phytophthora species associated with forests in New Zealand.</title>
        <authorList>
            <person name="Studholme D.J."/>
            <person name="McDougal R.L."/>
            <person name="Sambles C."/>
            <person name="Hansen E."/>
            <person name="Hardy G."/>
            <person name="Grant M."/>
            <person name="Ganley R.J."/>
            <person name="Williams N.M."/>
        </authorList>
    </citation>
    <scope>NUCLEOTIDE SEQUENCE</scope>
    <source>
        <strain evidence="2">NZFS 2646</strain>
        <strain evidence="3">NZFS 3630</strain>
    </source>
</reference>
<dbReference type="AlphaFoldDB" id="A0A3R7J438"/>
<evidence type="ECO:0000313" key="3">
    <source>
        <dbReference type="EMBL" id="KAG2520215.1"/>
    </source>
</evidence>
<dbReference type="EMBL" id="MBDN02000345">
    <property type="protein sequence ID" value="RLN76120.1"/>
    <property type="molecule type" value="Genomic_DNA"/>
</dbReference>
<reference evidence="2" key="3">
    <citation type="submission" date="2020-06" db="EMBL/GenBank/DDBJ databases">
        <authorList>
            <person name="Studholme D.J."/>
        </authorList>
    </citation>
    <scope>NUCLEOTIDE SEQUENCE</scope>
    <source>
        <strain evidence="2">NZFS 2646</strain>
        <strain evidence="3">NZFS 3630</strain>
    </source>
</reference>
<evidence type="ECO:0000313" key="5">
    <source>
        <dbReference type="EMBL" id="RLN76120.1"/>
    </source>
</evidence>
<dbReference type="EMBL" id="JPWV03000292">
    <property type="protein sequence ID" value="KAG2519088.1"/>
    <property type="molecule type" value="Genomic_DNA"/>
</dbReference>
<feature type="compositionally biased region" description="Polar residues" evidence="1">
    <location>
        <begin position="99"/>
        <end position="108"/>
    </location>
</feature>
<feature type="region of interest" description="Disordered" evidence="1">
    <location>
        <begin position="1"/>
        <end position="172"/>
    </location>
</feature>
<sequence length="172" mass="19343">MSRSPSREEFNDEGFEDDKPTPDVVDEYEEFENDEDPEEEKLVETKANAIPPTVSVSQSSTPSEPPASAREEDIEEEAEEEAYADDQDYNEFEEEDTPALTSGKTTPLSEGEGDDYEDEEEYAEDEGEFEENSPHTKPTIAPVQSVLTTNKSDVDEIDDEVGYDSEYNESDD</sequence>
<feature type="compositionally biased region" description="Acidic residues" evidence="1">
    <location>
        <begin position="72"/>
        <end position="97"/>
    </location>
</feature>
<dbReference type="Proteomes" id="UP000792063">
    <property type="component" value="Unassembled WGS sequence"/>
</dbReference>
<feature type="compositionally biased region" description="Acidic residues" evidence="1">
    <location>
        <begin position="24"/>
        <end position="41"/>
    </location>
</feature>
<dbReference type="Proteomes" id="UP000785171">
    <property type="component" value="Unassembled WGS sequence"/>
</dbReference>
<dbReference type="EMBL" id="JPWU03000301">
    <property type="protein sequence ID" value="KAG2520215.1"/>
    <property type="molecule type" value="Genomic_DNA"/>
</dbReference>
<feature type="compositionally biased region" description="Acidic residues" evidence="1">
    <location>
        <begin position="155"/>
        <end position="172"/>
    </location>
</feature>
<keyword evidence="6" id="KW-1185">Reference proteome</keyword>
<protein>
    <submittedName>
        <fullName evidence="5">Uncharacterized protein</fullName>
    </submittedName>
</protein>
<name>A0A3R7J438_9STRA</name>
<accession>A0A3R7J438</accession>
<organism evidence="5 6">
    <name type="scientific">Phytophthora kernoviae</name>
    <dbReference type="NCBI Taxonomy" id="325452"/>
    <lineage>
        <taxon>Eukaryota</taxon>
        <taxon>Sar</taxon>
        <taxon>Stramenopiles</taxon>
        <taxon>Oomycota</taxon>
        <taxon>Peronosporomycetes</taxon>
        <taxon>Peronosporales</taxon>
        <taxon>Peronosporaceae</taxon>
        <taxon>Phytophthora</taxon>
    </lineage>
</organism>
<reference evidence="6 7" key="2">
    <citation type="submission" date="2018-07" db="EMBL/GenBank/DDBJ databases">
        <title>Genome sequencing of oomycete isolates from Chile give support for New Zealand origin for Phytophthora kernoviae and make available the first Nothophytophthora sp. genome.</title>
        <authorList>
            <person name="Studholme D.J."/>
            <person name="Sanfuentes E."/>
            <person name="Panda P."/>
            <person name="Hill R."/>
            <person name="Sambles C."/>
            <person name="Grant M."/>
            <person name="Williams N.M."/>
            <person name="Mcdougal R.L."/>
        </authorList>
    </citation>
    <scope>NUCLEOTIDE SEQUENCE [LARGE SCALE GENOMIC DNA]</scope>
    <source>
        <strain evidence="4">Chile2</strain>
        <strain evidence="5">Chile4</strain>
    </source>
</reference>
<proteinExistence type="predicted"/>
<evidence type="ECO:0000313" key="2">
    <source>
        <dbReference type="EMBL" id="KAG2519088.1"/>
    </source>
</evidence>
<feature type="compositionally biased region" description="Low complexity" evidence="1">
    <location>
        <begin position="51"/>
        <end position="62"/>
    </location>
</feature>
<evidence type="ECO:0000256" key="1">
    <source>
        <dbReference type="SAM" id="MobiDB-lite"/>
    </source>
</evidence>
<gene>
    <name evidence="4" type="ORF">BBI17_008671</name>
    <name evidence="5" type="ORF">BBO99_00007793</name>
    <name evidence="2" type="ORF">JM16_007283</name>
    <name evidence="3" type="ORF">JM18_007228</name>
</gene>
<dbReference type="Proteomes" id="UP000285624">
    <property type="component" value="Unassembled WGS sequence"/>
</dbReference>
<comment type="caution">
    <text evidence="5">The sequence shown here is derived from an EMBL/GenBank/DDBJ whole genome shotgun (WGS) entry which is preliminary data.</text>
</comment>
<feature type="compositionally biased region" description="Acidic residues" evidence="1">
    <location>
        <begin position="111"/>
        <end position="131"/>
    </location>
</feature>
<evidence type="ECO:0000313" key="4">
    <source>
        <dbReference type="EMBL" id="RLN26243.1"/>
    </source>
</evidence>
<dbReference type="EMBL" id="MAYM02001171">
    <property type="protein sequence ID" value="RLN26243.1"/>
    <property type="molecule type" value="Genomic_DNA"/>
</dbReference>